<keyword evidence="1" id="KW-0472">Membrane</keyword>
<feature type="transmembrane region" description="Helical" evidence="1">
    <location>
        <begin position="93"/>
        <end position="110"/>
    </location>
</feature>
<dbReference type="AlphaFoldDB" id="A0A255Z4D5"/>
<evidence type="ECO:0000256" key="1">
    <source>
        <dbReference type="SAM" id="Phobius"/>
    </source>
</evidence>
<comment type="caution">
    <text evidence="2">The sequence shown here is derived from an EMBL/GenBank/DDBJ whole genome shotgun (WGS) entry which is preliminary data.</text>
</comment>
<evidence type="ECO:0000313" key="2">
    <source>
        <dbReference type="EMBL" id="OYQ35745.1"/>
    </source>
</evidence>
<keyword evidence="3" id="KW-1185">Reference proteome</keyword>
<sequence length="533" mass="58281">MRIDGAALKGVDQAQVASILAKRPHGSEVLVETRHPDGTINTAAFVRSQENYRTFFGGLMDQDSGRSFAVAISITHGLTFFFVGVILLRKRTAVVPQMLALSLLLPNFFLPDYTTLGPVVFGAYTVLTAILAGILFNALLAFPDGRYRSPVSVMVGLLAFLVWWLAASDVLGEDVIWPILQIAVIAAALWQMMQKYRSVDDDTMRQQFRWVMLGLALCALCWACGLVADWAYVAIAAAFPGEAFNALHGSLRLANTALSTGGPIFIPLGILVALLRFRLYDVDLIIGRTSTYVATTAFLAIGSFLVERAATFAGPRLLGEEVGGLSYGVGAAFASLSMGPLHERLVHWSEKRFQARLISLRDDLPHVIRDMSYVDTREELLETALSRICYSAYAEKAAILSSDGRQIFRAHGIAGDAVGIWAATHAWDPGPQDYLVDPDDPLFPLIFPLQASGETGQVHGWLAVGRRRDETLINRDERAVLASLSAPLARALMLIEAREEEKNLVLDRIDQIERAVEAIRSDLRLAIGRIGAS</sequence>
<accession>A0A255Z4D5</accession>
<dbReference type="Proteomes" id="UP000216991">
    <property type="component" value="Unassembled WGS sequence"/>
</dbReference>
<feature type="transmembrane region" description="Helical" evidence="1">
    <location>
        <begin position="257"/>
        <end position="277"/>
    </location>
</feature>
<organism evidence="2 3">
    <name type="scientific">Sandarakinorhabdus cyanobacteriorum</name>
    <dbReference type="NCBI Taxonomy" id="1981098"/>
    <lineage>
        <taxon>Bacteria</taxon>
        <taxon>Pseudomonadati</taxon>
        <taxon>Pseudomonadota</taxon>
        <taxon>Alphaproteobacteria</taxon>
        <taxon>Sphingomonadales</taxon>
        <taxon>Sphingosinicellaceae</taxon>
        <taxon>Sandarakinorhabdus</taxon>
    </lineage>
</organism>
<feature type="transmembrane region" description="Helical" evidence="1">
    <location>
        <begin position="289"/>
        <end position="306"/>
    </location>
</feature>
<reference evidence="2 3" key="1">
    <citation type="submission" date="2017-07" db="EMBL/GenBank/DDBJ databases">
        <title>Sandarakinorhabdus cyanobacteriorum sp. nov., a novel bacterium isolated from cyanobacterial aggregates in a eutrophic lake.</title>
        <authorList>
            <person name="Cai H."/>
        </authorList>
    </citation>
    <scope>NUCLEOTIDE SEQUENCE [LARGE SCALE GENOMIC DNA]</scope>
    <source>
        <strain evidence="2 3">TH057</strain>
    </source>
</reference>
<dbReference type="OrthoDB" id="7573195at2"/>
<feature type="transmembrane region" description="Helical" evidence="1">
    <location>
        <begin position="213"/>
        <end position="237"/>
    </location>
</feature>
<dbReference type="EMBL" id="NOXT01000053">
    <property type="protein sequence ID" value="OYQ35745.1"/>
    <property type="molecule type" value="Genomic_DNA"/>
</dbReference>
<evidence type="ECO:0008006" key="4">
    <source>
        <dbReference type="Google" id="ProtNLM"/>
    </source>
</evidence>
<feature type="transmembrane region" description="Helical" evidence="1">
    <location>
        <begin position="175"/>
        <end position="192"/>
    </location>
</feature>
<feature type="transmembrane region" description="Helical" evidence="1">
    <location>
        <begin position="116"/>
        <end position="139"/>
    </location>
</feature>
<protein>
    <recommendedName>
        <fullName evidence="4">GAF domain-containing protein</fullName>
    </recommendedName>
</protein>
<feature type="transmembrane region" description="Helical" evidence="1">
    <location>
        <begin position="68"/>
        <end position="88"/>
    </location>
</feature>
<gene>
    <name evidence="2" type="ORF">CHU93_01425</name>
</gene>
<keyword evidence="1" id="KW-0812">Transmembrane</keyword>
<evidence type="ECO:0000313" key="3">
    <source>
        <dbReference type="Proteomes" id="UP000216991"/>
    </source>
</evidence>
<feature type="transmembrane region" description="Helical" evidence="1">
    <location>
        <begin position="151"/>
        <end position="169"/>
    </location>
</feature>
<keyword evidence="1" id="KW-1133">Transmembrane helix</keyword>
<proteinExistence type="predicted"/>
<name>A0A255Z4D5_9SPHN</name>